<keyword evidence="4 10" id="KW-0418">Kinase</keyword>
<dbReference type="GO" id="GO:0019301">
    <property type="term" value="P:rhamnose catabolic process"/>
    <property type="evidence" value="ECO:0007669"/>
    <property type="project" value="InterPro"/>
</dbReference>
<dbReference type="PANTHER" id="PTHR10196:SF93">
    <property type="entry name" value="L-RHAMNULOKINASE"/>
    <property type="match status" value="1"/>
</dbReference>
<dbReference type="PANTHER" id="PTHR10196">
    <property type="entry name" value="SUGAR KINASE"/>
    <property type="match status" value="1"/>
</dbReference>
<keyword evidence="7" id="KW-0684">Rhamnose metabolism</keyword>
<dbReference type="InterPro" id="IPR018485">
    <property type="entry name" value="FGGY_C"/>
</dbReference>
<sequence length="497" mass="55298">MVGTTRTAWKGLAVDLGASSGRVLTGEFDGERLNVGEVHRFENKPVSLLGTLYWDLLHLYQQVLLGIGRVRKEDGPIVSLGVDSWAVDYGLLDRSGHLLSNPVHYRDRRTEGIMEKVGRQIPREEIFRQTGIQFLPFNTLCQLSAMRETGHPHLEQAHTLLMIPDLFHYFLTGEKVTEFTNATTTQLYDPTRGTWSRPLLDRMDIPRHLFTGIVPPGTELGRLLPLVSEELGGMDFSVVSVATHDTGSAVAAVPSSSDSYAYLSCGTWSLLGTEVNQPVLSERALSLNFTNEGGVEGSFRLLKNIMGLWLLQEIKREWEREGVFYTWDELMDETGEAEPFTAFIDPDDPQFLAPGGMSGRIRESCRRSGQPIPDSNGALIRTVTESLVMKYRWVLNHLEELVGKKMDVLHMVGGGIQNERLCQWTADACGRPVIAGPIESSGAGNLIVQLMAAKEVASLSEGRELVARSFPRRTYEPSSTTAWNEAYDRFQKVLQSG</sequence>
<reference evidence="10 11" key="1">
    <citation type="submission" date="2017-07" db="EMBL/GenBank/DDBJ databases">
        <title>The genome sequence of Paludifilum halophilum highlights mechanisms for microbial adaptation to high salt environemnts.</title>
        <authorList>
            <person name="Belbahri L."/>
        </authorList>
    </citation>
    <scope>NUCLEOTIDE SEQUENCE [LARGE SCALE GENOMIC DNA]</scope>
    <source>
        <strain evidence="10 11">DSM 102817</strain>
    </source>
</reference>
<dbReference type="Gene3D" id="3.30.420.40">
    <property type="match status" value="2"/>
</dbReference>
<gene>
    <name evidence="10" type="ORF">CHM34_12210</name>
</gene>
<dbReference type="AlphaFoldDB" id="A0A235B4F1"/>
<dbReference type="GO" id="GO:0004370">
    <property type="term" value="F:glycerol kinase activity"/>
    <property type="evidence" value="ECO:0007669"/>
    <property type="project" value="TreeGrafter"/>
</dbReference>
<evidence type="ECO:0000256" key="3">
    <source>
        <dbReference type="ARBA" id="ARBA00022741"/>
    </source>
</evidence>
<dbReference type="SUPFAM" id="SSF53067">
    <property type="entry name" value="Actin-like ATPase domain"/>
    <property type="match status" value="2"/>
</dbReference>
<keyword evidence="3" id="KW-0547">Nucleotide-binding</keyword>
<dbReference type="RefSeq" id="WP_094264896.1">
    <property type="nucleotide sequence ID" value="NZ_NOWF01000007.1"/>
</dbReference>
<comment type="caution">
    <text evidence="10">The sequence shown here is derived from an EMBL/GenBank/DDBJ whole genome shotgun (WGS) entry which is preliminary data.</text>
</comment>
<dbReference type="GO" id="GO:0008993">
    <property type="term" value="F:rhamnulokinase activity"/>
    <property type="evidence" value="ECO:0007669"/>
    <property type="project" value="InterPro"/>
</dbReference>
<evidence type="ECO:0000313" key="10">
    <source>
        <dbReference type="EMBL" id="OYD07153.1"/>
    </source>
</evidence>
<evidence type="ECO:0000259" key="8">
    <source>
        <dbReference type="Pfam" id="PF00370"/>
    </source>
</evidence>
<feature type="domain" description="Carbohydrate kinase FGGY C-terminal" evidence="9">
    <location>
        <begin position="261"/>
        <end position="453"/>
    </location>
</feature>
<protein>
    <submittedName>
        <fullName evidence="10">Rhamnulokinase</fullName>
    </submittedName>
</protein>
<evidence type="ECO:0000313" key="11">
    <source>
        <dbReference type="Proteomes" id="UP000215459"/>
    </source>
</evidence>
<evidence type="ECO:0000256" key="1">
    <source>
        <dbReference type="ARBA" id="ARBA00009156"/>
    </source>
</evidence>
<keyword evidence="2" id="KW-0808">Transferase</keyword>
<dbReference type="GO" id="GO:0005524">
    <property type="term" value="F:ATP binding"/>
    <property type="evidence" value="ECO:0007669"/>
    <property type="project" value="UniProtKB-KW"/>
</dbReference>
<dbReference type="GO" id="GO:0006071">
    <property type="term" value="P:glycerol metabolic process"/>
    <property type="evidence" value="ECO:0007669"/>
    <property type="project" value="TreeGrafter"/>
</dbReference>
<dbReference type="InterPro" id="IPR013449">
    <property type="entry name" value="Rhamnulokinase"/>
</dbReference>
<dbReference type="OrthoDB" id="9761504at2"/>
<evidence type="ECO:0000256" key="5">
    <source>
        <dbReference type="ARBA" id="ARBA00022840"/>
    </source>
</evidence>
<dbReference type="Proteomes" id="UP000215459">
    <property type="component" value="Unassembled WGS sequence"/>
</dbReference>
<organism evidence="10 11">
    <name type="scientific">Paludifilum halophilum</name>
    <dbReference type="NCBI Taxonomy" id="1642702"/>
    <lineage>
        <taxon>Bacteria</taxon>
        <taxon>Bacillati</taxon>
        <taxon>Bacillota</taxon>
        <taxon>Bacilli</taxon>
        <taxon>Bacillales</taxon>
        <taxon>Thermoactinomycetaceae</taxon>
        <taxon>Paludifilum</taxon>
    </lineage>
</organism>
<dbReference type="Pfam" id="PF00370">
    <property type="entry name" value="FGGY_N"/>
    <property type="match status" value="1"/>
</dbReference>
<dbReference type="EMBL" id="NOWF01000007">
    <property type="protein sequence ID" value="OYD07153.1"/>
    <property type="molecule type" value="Genomic_DNA"/>
</dbReference>
<accession>A0A235B4F1</accession>
<dbReference type="CDD" id="cd07771">
    <property type="entry name" value="ASKHA_NBD_FGGY_RhaB-like"/>
    <property type="match status" value="1"/>
</dbReference>
<name>A0A235B4F1_9BACL</name>
<dbReference type="InterPro" id="IPR018484">
    <property type="entry name" value="FGGY_N"/>
</dbReference>
<evidence type="ECO:0000256" key="7">
    <source>
        <dbReference type="ARBA" id="ARBA00023308"/>
    </source>
</evidence>
<proteinExistence type="inferred from homology"/>
<feature type="domain" description="Carbohydrate kinase FGGY N-terminal" evidence="8">
    <location>
        <begin position="12"/>
        <end position="250"/>
    </location>
</feature>
<evidence type="ECO:0000259" key="9">
    <source>
        <dbReference type="Pfam" id="PF02782"/>
    </source>
</evidence>
<keyword evidence="11" id="KW-1185">Reference proteome</keyword>
<dbReference type="InterPro" id="IPR043129">
    <property type="entry name" value="ATPase_NBD"/>
</dbReference>
<comment type="similarity">
    <text evidence="1">Belongs to the FGGY kinase family.</text>
</comment>
<dbReference type="Pfam" id="PF02782">
    <property type="entry name" value="FGGY_C"/>
    <property type="match status" value="1"/>
</dbReference>
<evidence type="ECO:0000256" key="2">
    <source>
        <dbReference type="ARBA" id="ARBA00022679"/>
    </source>
</evidence>
<keyword evidence="6" id="KW-1015">Disulfide bond</keyword>
<dbReference type="GO" id="GO:0005829">
    <property type="term" value="C:cytosol"/>
    <property type="evidence" value="ECO:0007669"/>
    <property type="project" value="TreeGrafter"/>
</dbReference>
<keyword evidence="5" id="KW-0067">ATP-binding</keyword>
<evidence type="ECO:0000256" key="6">
    <source>
        <dbReference type="ARBA" id="ARBA00023157"/>
    </source>
</evidence>
<evidence type="ECO:0000256" key="4">
    <source>
        <dbReference type="ARBA" id="ARBA00022777"/>
    </source>
</evidence>